<feature type="region of interest" description="Disordered" evidence="1">
    <location>
        <begin position="1"/>
        <end position="20"/>
    </location>
</feature>
<dbReference type="InterPro" id="IPR052022">
    <property type="entry name" value="26kDa_periplasmic_antigen"/>
</dbReference>
<dbReference type="Proteomes" id="UP000718281">
    <property type="component" value="Unassembled WGS sequence"/>
</dbReference>
<accession>A0A935IKQ7</accession>
<evidence type="ECO:0000313" key="5">
    <source>
        <dbReference type="Proteomes" id="UP000726105"/>
    </source>
</evidence>
<comment type="caution">
    <text evidence="3">The sequence shown here is derived from an EMBL/GenBank/DDBJ whole genome shotgun (WGS) entry which is preliminary data.</text>
</comment>
<protein>
    <submittedName>
        <fullName evidence="3">SIMPL domain-containing protein</fullName>
    </submittedName>
</protein>
<reference evidence="4 5" key="1">
    <citation type="submission" date="2020-10" db="EMBL/GenBank/DDBJ databases">
        <title>Connecting structure to function with the recovery of over 1000 high-quality activated sludge metagenome-assembled genomes encoding full-length rRNA genes using long-read sequencing.</title>
        <authorList>
            <person name="Singleton C.M."/>
            <person name="Petriglieri F."/>
            <person name="Kristensen J.M."/>
            <person name="Kirkegaard R.H."/>
            <person name="Michaelsen T.Y."/>
            <person name="Andersen M.H."/>
            <person name="Karst S.M."/>
            <person name="Dueholm M.S."/>
            <person name="Nielsen P.H."/>
            <person name="Albertsen M."/>
        </authorList>
    </citation>
    <scope>NUCLEOTIDE SEQUENCE [LARGE SCALE GENOMIC DNA]</scope>
    <source>
        <strain evidence="2">AalE_18-Q3-R2-46_BAT3C.188</strain>
        <strain evidence="3">Ega_18-Q3-R5-49_MAXAC.001</strain>
    </source>
</reference>
<dbReference type="Gene3D" id="3.30.70.2970">
    <property type="entry name" value="Protein of unknown function (DUF541), domain 2"/>
    <property type="match status" value="1"/>
</dbReference>
<dbReference type="GO" id="GO:0006974">
    <property type="term" value="P:DNA damage response"/>
    <property type="evidence" value="ECO:0007669"/>
    <property type="project" value="TreeGrafter"/>
</dbReference>
<dbReference type="EMBL" id="JADIXZ010000005">
    <property type="protein sequence ID" value="MBK6301610.1"/>
    <property type="molecule type" value="Genomic_DNA"/>
</dbReference>
<sequence length="222" mass="22718">MSMPSEHRGPRPARVEVTGTGTASATPDVVRVALGIRCDSEGVAAALSAAADTVRQVSAAARAHGLADRDIASTSASVQPRWNNDGSAVAGYTAYHQLTLLVRSLPSLNDLVDAVADAAGNALVIDGITLDLAERGPLAEHAREAAFDDAQDKAQQYAALAGARLGRVLAVVEGGGVPGFEPMAGRRDAMMSMKASAGGMPVEAGEHSVGATVRVAWELVPE</sequence>
<dbReference type="PANTHER" id="PTHR34387:SF1">
    <property type="entry name" value="PERIPLASMIC IMMUNOGENIC PROTEIN"/>
    <property type="match status" value="1"/>
</dbReference>
<organism evidence="3 5">
    <name type="scientific">Candidatus Phosphoribacter hodrii</name>
    <dbReference type="NCBI Taxonomy" id="2953743"/>
    <lineage>
        <taxon>Bacteria</taxon>
        <taxon>Bacillati</taxon>
        <taxon>Actinomycetota</taxon>
        <taxon>Actinomycetes</taxon>
        <taxon>Micrococcales</taxon>
        <taxon>Dermatophilaceae</taxon>
        <taxon>Candidatus Phosphoribacter</taxon>
    </lineage>
</organism>
<dbReference type="EMBL" id="JADJIB010000004">
    <property type="protein sequence ID" value="MBK7273915.1"/>
    <property type="molecule type" value="Genomic_DNA"/>
</dbReference>
<evidence type="ECO:0000313" key="2">
    <source>
        <dbReference type="EMBL" id="MBK6301610.1"/>
    </source>
</evidence>
<gene>
    <name evidence="2" type="ORF">IPF40_11400</name>
    <name evidence="3" type="ORF">IPI13_12350</name>
</gene>
<dbReference type="AlphaFoldDB" id="A0A935IKQ7"/>
<name>A0A935IKQ7_9MICO</name>
<evidence type="ECO:0000313" key="3">
    <source>
        <dbReference type="EMBL" id="MBK7273915.1"/>
    </source>
</evidence>
<dbReference type="Gene3D" id="3.30.110.170">
    <property type="entry name" value="Protein of unknown function (DUF541), domain 1"/>
    <property type="match status" value="1"/>
</dbReference>
<evidence type="ECO:0000313" key="4">
    <source>
        <dbReference type="Proteomes" id="UP000718281"/>
    </source>
</evidence>
<dbReference type="Pfam" id="PF04402">
    <property type="entry name" value="SIMPL"/>
    <property type="match status" value="1"/>
</dbReference>
<dbReference type="Proteomes" id="UP000726105">
    <property type="component" value="Unassembled WGS sequence"/>
</dbReference>
<dbReference type="InterPro" id="IPR007497">
    <property type="entry name" value="SIMPL/DUF541"/>
</dbReference>
<evidence type="ECO:0000256" key="1">
    <source>
        <dbReference type="SAM" id="MobiDB-lite"/>
    </source>
</evidence>
<proteinExistence type="predicted"/>
<dbReference type="PANTHER" id="PTHR34387">
    <property type="entry name" value="SLR1258 PROTEIN"/>
    <property type="match status" value="1"/>
</dbReference>